<gene>
    <name evidence="1" type="ORF">AAFF_G00016680</name>
</gene>
<comment type="caution">
    <text evidence="1">The sequence shown here is derived from an EMBL/GenBank/DDBJ whole genome shotgun (WGS) entry which is preliminary data.</text>
</comment>
<organism evidence="1 2">
    <name type="scientific">Aldrovandia affinis</name>
    <dbReference type="NCBI Taxonomy" id="143900"/>
    <lineage>
        <taxon>Eukaryota</taxon>
        <taxon>Metazoa</taxon>
        <taxon>Chordata</taxon>
        <taxon>Craniata</taxon>
        <taxon>Vertebrata</taxon>
        <taxon>Euteleostomi</taxon>
        <taxon>Actinopterygii</taxon>
        <taxon>Neopterygii</taxon>
        <taxon>Teleostei</taxon>
        <taxon>Notacanthiformes</taxon>
        <taxon>Halosauridae</taxon>
        <taxon>Aldrovandia</taxon>
    </lineage>
</organism>
<protein>
    <submittedName>
        <fullName evidence="1">Uncharacterized protein</fullName>
    </submittedName>
</protein>
<name>A0AAD7S5X3_9TELE</name>
<proteinExistence type="predicted"/>
<reference evidence="1" key="1">
    <citation type="journal article" date="2023" name="Science">
        <title>Genome structures resolve the early diversification of teleost fishes.</title>
        <authorList>
            <person name="Parey E."/>
            <person name="Louis A."/>
            <person name="Montfort J."/>
            <person name="Bouchez O."/>
            <person name="Roques C."/>
            <person name="Iampietro C."/>
            <person name="Lluch J."/>
            <person name="Castinel A."/>
            <person name="Donnadieu C."/>
            <person name="Desvignes T."/>
            <person name="Floi Bucao C."/>
            <person name="Jouanno E."/>
            <person name="Wen M."/>
            <person name="Mejri S."/>
            <person name="Dirks R."/>
            <person name="Jansen H."/>
            <person name="Henkel C."/>
            <person name="Chen W.J."/>
            <person name="Zahm M."/>
            <person name="Cabau C."/>
            <person name="Klopp C."/>
            <person name="Thompson A.W."/>
            <person name="Robinson-Rechavi M."/>
            <person name="Braasch I."/>
            <person name="Lecointre G."/>
            <person name="Bobe J."/>
            <person name="Postlethwait J.H."/>
            <person name="Berthelot C."/>
            <person name="Roest Crollius H."/>
            <person name="Guiguen Y."/>
        </authorList>
    </citation>
    <scope>NUCLEOTIDE SEQUENCE</scope>
    <source>
        <strain evidence="1">NC1722</strain>
    </source>
</reference>
<evidence type="ECO:0000313" key="1">
    <source>
        <dbReference type="EMBL" id="KAJ8396602.1"/>
    </source>
</evidence>
<evidence type="ECO:0000313" key="2">
    <source>
        <dbReference type="Proteomes" id="UP001221898"/>
    </source>
</evidence>
<dbReference type="EMBL" id="JAINUG010000105">
    <property type="protein sequence ID" value="KAJ8396602.1"/>
    <property type="molecule type" value="Genomic_DNA"/>
</dbReference>
<dbReference type="Proteomes" id="UP001221898">
    <property type="component" value="Unassembled WGS sequence"/>
</dbReference>
<keyword evidence="2" id="KW-1185">Reference proteome</keyword>
<accession>A0AAD7S5X3</accession>
<dbReference type="AlphaFoldDB" id="A0AAD7S5X3"/>
<sequence>MSVHPGGVTVGTMAARGARLCHGAEVRKEEEAQIGRRRGDHQPMRAVTGAGRVSKCRPKHNCLTNSSEEGVTLKTLCTTRERREKLGVAVNQRSGGQLWTSLPGWGYMLIRLGWAWEWSADPWKEDLVARQRGGGGGLSCGGSLARFLTAPGTDALP</sequence>